<evidence type="ECO:0000256" key="1">
    <source>
        <dbReference type="ARBA" id="ARBA00008857"/>
    </source>
</evidence>
<reference evidence="5 6" key="1">
    <citation type="submission" date="2020-02" db="EMBL/GenBank/DDBJ databases">
        <title>Streptomyces malaysiensis DSM14702 (JHCC583434, PFL_A843) Genome sequencing and assembly.</title>
        <authorList>
            <person name="Samborskyy M."/>
        </authorList>
    </citation>
    <scope>NUCLEOTIDE SEQUENCE [LARGE SCALE GENOMIC DNA]</scope>
    <source>
        <strain evidence="5 6">DSM 14702</strain>
    </source>
</reference>
<dbReference type="Proteomes" id="UP000536624">
    <property type="component" value="Unassembled WGS sequence"/>
</dbReference>
<dbReference type="SUPFAM" id="SSF56349">
    <property type="entry name" value="DNA breaking-rejoining enzymes"/>
    <property type="match status" value="1"/>
</dbReference>
<dbReference type="PROSITE" id="PS51898">
    <property type="entry name" value="TYR_RECOMBINASE"/>
    <property type="match status" value="1"/>
</dbReference>
<dbReference type="PANTHER" id="PTHR30349">
    <property type="entry name" value="PHAGE INTEGRASE-RELATED"/>
    <property type="match status" value="1"/>
</dbReference>
<feature type="domain" description="Tyr recombinase" evidence="4">
    <location>
        <begin position="493"/>
        <end position="700"/>
    </location>
</feature>
<gene>
    <name evidence="5" type="ORF">SMALB_8979</name>
</gene>
<evidence type="ECO:0000313" key="5">
    <source>
        <dbReference type="EMBL" id="NIY70797.1"/>
    </source>
</evidence>
<dbReference type="GO" id="GO:0003677">
    <property type="term" value="F:DNA binding"/>
    <property type="evidence" value="ECO:0007669"/>
    <property type="project" value="UniProtKB-KW"/>
</dbReference>
<comment type="similarity">
    <text evidence="1">Belongs to the 'phage' integrase family.</text>
</comment>
<keyword evidence="2" id="KW-0238">DNA-binding</keyword>
<evidence type="ECO:0000256" key="2">
    <source>
        <dbReference type="ARBA" id="ARBA00023125"/>
    </source>
</evidence>
<dbReference type="InterPro" id="IPR050090">
    <property type="entry name" value="Tyrosine_recombinase_XerCD"/>
</dbReference>
<proteinExistence type="inferred from homology"/>
<keyword evidence="3" id="KW-0233">DNA recombination</keyword>
<dbReference type="InterPro" id="IPR013762">
    <property type="entry name" value="Integrase-like_cat_sf"/>
</dbReference>
<dbReference type="AlphaFoldDB" id="A0A7X5XCN4"/>
<dbReference type="EMBL" id="JAALLH010000003">
    <property type="protein sequence ID" value="NIY70797.1"/>
    <property type="molecule type" value="Genomic_DNA"/>
</dbReference>
<evidence type="ECO:0000259" key="4">
    <source>
        <dbReference type="PROSITE" id="PS51898"/>
    </source>
</evidence>
<dbReference type="RefSeq" id="WP_313906058.1">
    <property type="nucleotide sequence ID" value="NZ_JAALLH010000003.1"/>
</dbReference>
<dbReference type="Pfam" id="PF00589">
    <property type="entry name" value="Phage_integrase"/>
    <property type="match status" value="1"/>
</dbReference>
<dbReference type="GO" id="GO:0006310">
    <property type="term" value="P:DNA recombination"/>
    <property type="evidence" value="ECO:0007669"/>
    <property type="project" value="UniProtKB-KW"/>
</dbReference>
<evidence type="ECO:0000256" key="3">
    <source>
        <dbReference type="ARBA" id="ARBA00023172"/>
    </source>
</evidence>
<organism evidence="5 6">
    <name type="scientific">Streptomyces malaysiensis</name>
    <dbReference type="NCBI Taxonomy" id="92644"/>
    <lineage>
        <taxon>Bacteria</taxon>
        <taxon>Bacillati</taxon>
        <taxon>Actinomycetota</taxon>
        <taxon>Actinomycetes</taxon>
        <taxon>Kitasatosporales</taxon>
        <taxon>Streptomycetaceae</taxon>
        <taxon>Streptomyces</taxon>
        <taxon>Streptomyces violaceusniger group</taxon>
    </lineage>
</organism>
<comment type="caution">
    <text evidence="5">The sequence shown here is derived from an EMBL/GenBank/DDBJ whole genome shotgun (WGS) entry which is preliminary data.</text>
</comment>
<name>A0A7X5XCN4_STRMQ</name>
<dbReference type="PANTHER" id="PTHR30349:SF41">
    <property type="entry name" value="INTEGRASE_RECOMBINASE PROTEIN MJ0367-RELATED"/>
    <property type="match status" value="1"/>
</dbReference>
<dbReference type="Gene3D" id="1.10.443.10">
    <property type="entry name" value="Intergrase catalytic core"/>
    <property type="match status" value="1"/>
</dbReference>
<dbReference type="GO" id="GO:0015074">
    <property type="term" value="P:DNA integration"/>
    <property type="evidence" value="ECO:0007669"/>
    <property type="project" value="InterPro"/>
</dbReference>
<protein>
    <recommendedName>
        <fullName evidence="4">Tyr recombinase domain-containing protein</fullName>
    </recommendedName>
</protein>
<sequence>MTALQLLPLVPSGNAPTRTTTDRLEVLTALLAAPTVHPLFREDVIVMPRDHPVYGWACGVPACERPLSPHRDYCHTHDLQWLALRKQGMSVTEFQRTTEPLKPKAWFTPPPCLICPDVPAWTMDGLCYTHSYRWARYRGYHRRLHGRQVDLTTWLRDQSPFPAFGQCLVEPCPELADNPLRLCRRHSTRYQKDGRPGGAASPSNWTRRLDRGESIPVEYTNKAGFDRWCRETGLANRMNGKVSLLGLRPLAKAEIQWAMFHHGNGPEEASQWPLAWLQYVADDCRTQRVNSLVDLDLNACRAQVGSIVSLMLKYLRLVYFTLEDTKDAGFIETDHFGVRFPGTRSHFDLTLISQRWLRDLVWDAIAARLTADPPRSRTTFETHRRGCVELSAFLEAQAPGGGHDPTALTAAHMTDFVADQRHRAQHGLKSVGAHTRGRGPDGGSTLVTRSTMAATFNGARRILRFALEAGEAERIGLARSFIVTLPTDRYKGGRRRPFPDDVAQALADEGNLHDLEGFDPSDRGLRDAWEALVLTGRRCNEVLKLRLECIGRLNSLPMFWHDQTKVGNYDQAIRIPERLYHRIQQRQDKTVTRFIQRFGRPPTPQERLKIALFPRKYRNRRMLEGVSYGWFSENFRAWVDTLDTAHVVAHQARHTLATNLLKNGADLSHVKRYLGQFSEAMAEHYVHLANTDPRLEEALNALWVAGPGAAEPGLLLSGSEPMSRQEAEALAIDLTHRSTPAEGGFCTFQPVVNGDACPFGLNCHSCDKFVMSGADLVYWHRKREQWRMLAERAPDSTTADYLHEVFEPTARAIDGLERALEAVGLLDGALALDLRRPQDYFGKVWSTAFRAQDLAHAQQERDAA</sequence>
<evidence type="ECO:0000313" key="6">
    <source>
        <dbReference type="Proteomes" id="UP000536624"/>
    </source>
</evidence>
<dbReference type="CDD" id="cd00397">
    <property type="entry name" value="DNA_BRE_C"/>
    <property type="match status" value="1"/>
</dbReference>
<accession>A0A7X5XCN4</accession>
<dbReference type="InterPro" id="IPR002104">
    <property type="entry name" value="Integrase_catalytic"/>
</dbReference>
<dbReference type="InterPro" id="IPR011010">
    <property type="entry name" value="DNA_brk_join_enz"/>
</dbReference>